<dbReference type="PANTHER" id="PTHR33112:SF1">
    <property type="entry name" value="HETEROKARYON INCOMPATIBILITY DOMAIN-CONTAINING PROTEIN"/>
    <property type="match status" value="1"/>
</dbReference>
<dbReference type="AlphaFoldDB" id="A0AA40AWM7"/>
<accession>A0AA40AWM7</accession>
<evidence type="ECO:0000313" key="3">
    <source>
        <dbReference type="Proteomes" id="UP001172101"/>
    </source>
</evidence>
<dbReference type="GeneID" id="85318915"/>
<evidence type="ECO:0000259" key="1">
    <source>
        <dbReference type="Pfam" id="PF06985"/>
    </source>
</evidence>
<gene>
    <name evidence="2" type="ORF">B0T26DRAFT_597363</name>
</gene>
<organism evidence="2 3">
    <name type="scientific">Lasiosphaeria miniovina</name>
    <dbReference type="NCBI Taxonomy" id="1954250"/>
    <lineage>
        <taxon>Eukaryota</taxon>
        <taxon>Fungi</taxon>
        <taxon>Dikarya</taxon>
        <taxon>Ascomycota</taxon>
        <taxon>Pezizomycotina</taxon>
        <taxon>Sordariomycetes</taxon>
        <taxon>Sordariomycetidae</taxon>
        <taxon>Sordariales</taxon>
        <taxon>Lasiosphaeriaceae</taxon>
        <taxon>Lasiosphaeria</taxon>
    </lineage>
</organism>
<dbReference type="Proteomes" id="UP001172101">
    <property type="component" value="Unassembled WGS sequence"/>
</dbReference>
<dbReference type="RefSeq" id="XP_060299277.1">
    <property type="nucleotide sequence ID" value="XM_060435645.1"/>
</dbReference>
<feature type="non-terminal residue" evidence="2">
    <location>
        <position position="1"/>
    </location>
</feature>
<dbReference type="PANTHER" id="PTHR33112">
    <property type="entry name" value="DOMAIN PROTEIN, PUTATIVE-RELATED"/>
    <property type="match status" value="1"/>
</dbReference>
<sequence length="134" mass="15129">LPTKLPLVIRDAVTVAKRLEILYLWVDRYCIDQTNETELAAQIKLINLIYGCTLVTIFAAAGEGPEHGLPGITKGRDEYRQPCAKIGDQLFSWTMPSAPELVAKSKWNTRGWTYQEIVFSKSQLILTDDQAFLE</sequence>
<feature type="non-terminal residue" evidence="2">
    <location>
        <position position="134"/>
    </location>
</feature>
<name>A0AA40AWM7_9PEZI</name>
<protein>
    <submittedName>
        <fullName evidence="2">Heterokaryon incompatibility</fullName>
    </submittedName>
</protein>
<dbReference type="InterPro" id="IPR010730">
    <property type="entry name" value="HET"/>
</dbReference>
<dbReference type="Pfam" id="PF06985">
    <property type="entry name" value="HET"/>
    <property type="match status" value="1"/>
</dbReference>
<evidence type="ECO:0000313" key="2">
    <source>
        <dbReference type="EMBL" id="KAK0723353.1"/>
    </source>
</evidence>
<reference evidence="2" key="1">
    <citation type="submission" date="2023-06" db="EMBL/GenBank/DDBJ databases">
        <title>Genome-scale phylogeny and comparative genomics of the fungal order Sordariales.</title>
        <authorList>
            <consortium name="Lawrence Berkeley National Laboratory"/>
            <person name="Hensen N."/>
            <person name="Bonometti L."/>
            <person name="Westerberg I."/>
            <person name="Brannstrom I.O."/>
            <person name="Guillou S."/>
            <person name="Cros-Aarteil S."/>
            <person name="Calhoun S."/>
            <person name="Haridas S."/>
            <person name="Kuo A."/>
            <person name="Mondo S."/>
            <person name="Pangilinan J."/>
            <person name="Riley R."/>
            <person name="LaButti K."/>
            <person name="Andreopoulos B."/>
            <person name="Lipzen A."/>
            <person name="Chen C."/>
            <person name="Yanf M."/>
            <person name="Daum C."/>
            <person name="Ng V."/>
            <person name="Clum A."/>
            <person name="Steindorff A."/>
            <person name="Ohm R."/>
            <person name="Martin F."/>
            <person name="Silar P."/>
            <person name="Natvig D."/>
            <person name="Lalanne C."/>
            <person name="Gautier V."/>
            <person name="Ament-velasquez S.L."/>
            <person name="Kruys A."/>
            <person name="Hutchinson M.I."/>
            <person name="Powell A.J."/>
            <person name="Barry K."/>
            <person name="Miller A.N."/>
            <person name="Grigoriev I.V."/>
            <person name="Debuchy R."/>
            <person name="Gladieux P."/>
            <person name="Thoren M.H."/>
            <person name="Johannesson H."/>
        </authorList>
    </citation>
    <scope>NUCLEOTIDE SEQUENCE</scope>
    <source>
        <strain evidence="2">SMH2392-1A</strain>
    </source>
</reference>
<dbReference type="EMBL" id="JAUIRO010000003">
    <property type="protein sequence ID" value="KAK0723353.1"/>
    <property type="molecule type" value="Genomic_DNA"/>
</dbReference>
<feature type="domain" description="Heterokaryon incompatibility" evidence="1">
    <location>
        <begin position="3"/>
        <end position="116"/>
    </location>
</feature>
<proteinExistence type="predicted"/>
<keyword evidence="3" id="KW-1185">Reference proteome</keyword>
<comment type="caution">
    <text evidence="2">The sequence shown here is derived from an EMBL/GenBank/DDBJ whole genome shotgun (WGS) entry which is preliminary data.</text>
</comment>